<evidence type="ECO:0000313" key="7">
    <source>
        <dbReference type="Proteomes" id="UP001227230"/>
    </source>
</evidence>
<organism evidence="6 7">
    <name type="scientific">Vitis vinifera</name>
    <name type="common">Grape</name>
    <dbReference type="NCBI Taxonomy" id="29760"/>
    <lineage>
        <taxon>Eukaryota</taxon>
        <taxon>Viridiplantae</taxon>
        <taxon>Streptophyta</taxon>
        <taxon>Embryophyta</taxon>
        <taxon>Tracheophyta</taxon>
        <taxon>Spermatophyta</taxon>
        <taxon>Magnoliopsida</taxon>
        <taxon>eudicotyledons</taxon>
        <taxon>Gunneridae</taxon>
        <taxon>Pentapetalae</taxon>
        <taxon>rosids</taxon>
        <taxon>Vitales</taxon>
        <taxon>Vitaceae</taxon>
        <taxon>Viteae</taxon>
        <taxon>Vitis</taxon>
    </lineage>
</organism>
<name>A0ABY9CZM0_VITVI</name>
<accession>A0ABY9CZM0</accession>
<evidence type="ECO:0000259" key="5">
    <source>
        <dbReference type="Pfam" id="PF23598"/>
    </source>
</evidence>
<keyword evidence="7" id="KW-1185">Reference proteome</keyword>
<gene>
    <name evidence="6" type="ORF">VitviT2T_018537</name>
</gene>
<dbReference type="EMBL" id="CP126659">
    <property type="protein sequence ID" value="WKA00149.1"/>
    <property type="molecule type" value="Genomic_DNA"/>
</dbReference>
<dbReference type="InterPro" id="IPR055414">
    <property type="entry name" value="LRR_R13L4/SHOC2-like"/>
</dbReference>
<dbReference type="PANTHER" id="PTHR11017:SF570">
    <property type="entry name" value="DISEASE RESISTANCE PROTEIN (TIR-NBS CLASS)-RELATED"/>
    <property type="match status" value="1"/>
</dbReference>
<evidence type="ECO:0000256" key="1">
    <source>
        <dbReference type="ARBA" id="ARBA00022614"/>
    </source>
</evidence>
<dbReference type="Pfam" id="PF23598">
    <property type="entry name" value="LRR_14"/>
    <property type="match status" value="1"/>
</dbReference>
<dbReference type="InterPro" id="IPR032675">
    <property type="entry name" value="LRR_dom_sf"/>
</dbReference>
<dbReference type="Pfam" id="PF23286">
    <property type="entry name" value="LRR_13"/>
    <property type="match status" value="1"/>
</dbReference>
<dbReference type="SUPFAM" id="SSF52058">
    <property type="entry name" value="L domain-like"/>
    <property type="match status" value="1"/>
</dbReference>
<evidence type="ECO:0000259" key="4">
    <source>
        <dbReference type="Pfam" id="PF23286"/>
    </source>
</evidence>
<dbReference type="Gene3D" id="3.80.10.10">
    <property type="entry name" value="Ribonuclease Inhibitor"/>
    <property type="match status" value="3"/>
</dbReference>
<feature type="domain" description="Disease resistance protein RPS4B/Roq1-like leucine-rich repeats" evidence="4">
    <location>
        <begin position="324"/>
        <end position="374"/>
    </location>
</feature>
<dbReference type="InterPro" id="IPR044974">
    <property type="entry name" value="Disease_R_plants"/>
</dbReference>
<reference evidence="6 7" key="1">
    <citation type="journal article" date="2023" name="Hortic Res">
        <title>The complete reference genome for grapevine (Vitis vinifera L.) genetics and breeding.</title>
        <authorList>
            <person name="Shi X."/>
            <person name="Cao S."/>
            <person name="Wang X."/>
            <person name="Huang S."/>
            <person name="Wang Y."/>
            <person name="Liu Z."/>
            <person name="Liu W."/>
            <person name="Leng X."/>
            <person name="Peng Y."/>
            <person name="Wang N."/>
            <person name="Wang Y."/>
            <person name="Ma Z."/>
            <person name="Xu X."/>
            <person name="Zhang F."/>
            <person name="Xue H."/>
            <person name="Zhong H."/>
            <person name="Wang Y."/>
            <person name="Zhang K."/>
            <person name="Velt A."/>
            <person name="Avia K."/>
            <person name="Holtgrawe D."/>
            <person name="Grimplet J."/>
            <person name="Matus J.T."/>
            <person name="Ware D."/>
            <person name="Wu X."/>
            <person name="Wang H."/>
            <person name="Liu C."/>
            <person name="Fang Y."/>
            <person name="Rustenholz C."/>
            <person name="Cheng Z."/>
            <person name="Xiao H."/>
            <person name="Zhou Y."/>
        </authorList>
    </citation>
    <scope>NUCLEOTIDE SEQUENCE [LARGE SCALE GENOMIC DNA]</scope>
    <source>
        <strain evidence="7">cv. Pinot noir / PN40024</strain>
        <tissue evidence="6">Leaf</tissue>
    </source>
</reference>
<keyword evidence="3" id="KW-0611">Plant defense</keyword>
<dbReference type="PANTHER" id="PTHR11017">
    <property type="entry name" value="LEUCINE-RICH REPEAT-CONTAINING PROTEIN"/>
    <property type="match status" value="1"/>
</dbReference>
<evidence type="ECO:0000313" key="6">
    <source>
        <dbReference type="EMBL" id="WKA00149.1"/>
    </source>
</evidence>
<evidence type="ECO:0000256" key="2">
    <source>
        <dbReference type="ARBA" id="ARBA00022737"/>
    </source>
</evidence>
<evidence type="ECO:0000256" key="3">
    <source>
        <dbReference type="ARBA" id="ARBA00022821"/>
    </source>
</evidence>
<dbReference type="InterPro" id="IPR058546">
    <property type="entry name" value="RPS4B/Roq1-like_LRR"/>
</dbReference>
<keyword evidence="2" id="KW-0677">Repeat</keyword>
<dbReference type="InterPro" id="IPR003591">
    <property type="entry name" value="Leu-rich_rpt_typical-subtyp"/>
</dbReference>
<dbReference type="Proteomes" id="UP001227230">
    <property type="component" value="Chromosome 12"/>
</dbReference>
<keyword evidence="1" id="KW-0433">Leucine-rich repeat</keyword>
<proteinExistence type="predicted"/>
<dbReference type="InterPro" id="IPR011713">
    <property type="entry name" value="Leu-rich_rpt_3"/>
</dbReference>
<dbReference type="SMART" id="SM00369">
    <property type="entry name" value="LRR_TYP"/>
    <property type="match status" value="5"/>
</dbReference>
<dbReference type="Pfam" id="PF07725">
    <property type="entry name" value="LRR_3"/>
    <property type="match status" value="1"/>
</dbReference>
<protein>
    <submittedName>
        <fullName evidence="6">Uncharacterized protein</fullName>
    </submittedName>
</protein>
<feature type="domain" description="Disease resistance R13L4/SHOC-2-like LRR" evidence="5">
    <location>
        <begin position="175"/>
        <end position="307"/>
    </location>
</feature>
<sequence>MHDLIQHMGWEIVREKFPDEPNKWSRLWDPCDFERALIAYEGIKRVETISLDLSKLKRVCLNSNAFVKITRLRLLKVYSDHDYNDLDTKKEDYYDDIMKHASKMQLGRGFKFPSYELRYLCWDGYPLDFLPSNFDGGKLVELRLKCSNIKQLWQGHKYLERLKVIDLSYSIKLIQMSEFSSMPNLERLILKGCISLIDIHPSVGNMKKLTTLSLRSCDKLKNLPDSIGDLESLEILILSDCSKFEKFPEKGGNMKSLKELHLNNTAIKDLPDSIGDLESLWFLDLFYCSKFEKFLVKGGNMKSLTKLYLINTAIKGLPDSVGDLESLEILDLSDCSKFEKFPEKGGNMKSLKQLYLNNTAIKDLPDSIGDLDSLKILDLSNCSKFEKFPEKGGHMKSLKELCLRNTTIKDIPINISRLKFLEGLILGGCSDLWEGLINNQLCNLQKPNISQCKMAGQILVLPSSLEEIDAHHCTSKEDLSGLLWLCHLNWLKSTTEELKCWKLRAVIPESSGIPEWIRYQNMGTEVITELPRICCSMCLST</sequence>